<organism evidence="5 6">
    <name type="scientific">Candidatus Moanibacter tarae</name>
    <dbReference type="NCBI Taxonomy" id="2200854"/>
    <lineage>
        <taxon>Bacteria</taxon>
        <taxon>Pseudomonadati</taxon>
        <taxon>Verrucomicrobiota</taxon>
        <taxon>Opitutia</taxon>
        <taxon>Puniceicoccales</taxon>
        <taxon>Puniceicoccales incertae sedis</taxon>
        <taxon>Candidatus Moanibacter</taxon>
    </lineage>
</organism>
<dbReference type="PROSITE" id="PS00149">
    <property type="entry name" value="SULFATASE_2"/>
    <property type="match status" value="1"/>
</dbReference>
<dbReference type="SUPFAM" id="SSF53649">
    <property type="entry name" value="Alkaline phosphatase-like"/>
    <property type="match status" value="1"/>
</dbReference>
<feature type="domain" description="Sulfatase N-terminal" evidence="4">
    <location>
        <begin position="6"/>
        <end position="359"/>
    </location>
</feature>
<dbReference type="GO" id="GO:0005737">
    <property type="term" value="C:cytoplasm"/>
    <property type="evidence" value="ECO:0007669"/>
    <property type="project" value="TreeGrafter"/>
</dbReference>
<dbReference type="EC" id="3.1.6.6" evidence="5"/>
<dbReference type="Pfam" id="PF00884">
    <property type="entry name" value="Sulfatase"/>
    <property type="match status" value="1"/>
</dbReference>
<dbReference type="InterPro" id="IPR017850">
    <property type="entry name" value="Alkaline_phosphatase_core_sf"/>
</dbReference>
<dbReference type="Proteomes" id="UP000247465">
    <property type="component" value="Chromosome"/>
</dbReference>
<dbReference type="AlphaFoldDB" id="A0A2Z4AEZ2"/>
<name>A0A2Z4AEZ2_9BACT</name>
<evidence type="ECO:0000256" key="2">
    <source>
        <dbReference type="ARBA" id="ARBA00022723"/>
    </source>
</evidence>
<evidence type="ECO:0000313" key="6">
    <source>
        <dbReference type="Proteomes" id="UP000247465"/>
    </source>
</evidence>
<evidence type="ECO:0000256" key="3">
    <source>
        <dbReference type="ARBA" id="ARBA00022801"/>
    </source>
</evidence>
<accession>A0A2Z4AEZ2</accession>
<dbReference type="InterPro" id="IPR000917">
    <property type="entry name" value="Sulfatase_N"/>
</dbReference>
<dbReference type="Gene3D" id="3.40.720.10">
    <property type="entry name" value="Alkaline Phosphatase, subunit A"/>
    <property type="match status" value="1"/>
</dbReference>
<reference evidence="5 6" key="1">
    <citation type="submission" date="2018-06" db="EMBL/GenBank/DDBJ databases">
        <title>Draft Genome Sequence of a Novel Marine Bacterium Related to the Verrucomicrobia.</title>
        <authorList>
            <person name="Vosseberg J."/>
            <person name="Martijn J."/>
            <person name="Ettema T.J.G."/>
        </authorList>
    </citation>
    <scope>NUCLEOTIDE SEQUENCE [LARGE SCALE GENOMIC DNA]</scope>
    <source>
        <strain evidence="5">TARA_B100001123</strain>
    </source>
</reference>
<protein>
    <submittedName>
        <fullName evidence="5">Choline-sulfatase</fullName>
        <ecNumber evidence="5">3.1.6.6</ecNumber>
    </submittedName>
</protein>
<evidence type="ECO:0000256" key="1">
    <source>
        <dbReference type="ARBA" id="ARBA00008779"/>
    </source>
</evidence>
<dbReference type="GO" id="GO:0047753">
    <property type="term" value="F:choline-sulfatase activity"/>
    <property type="evidence" value="ECO:0007669"/>
    <property type="project" value="UniProtKB-EC"/>
</dbReference>
<comment type="similarity">
    <text evidence="1">Belongs to the sulfatase family.</text>
</comment>
<keyword evidence="3 5" id="KW-0378">Hydrolase</keyword>
<sequence>MTEQRPNLLFIMPDQLRHDFLSCYGADFIETPHIDSICQNGVRYSRAYSPSPLCVPMRSSLLTGLNSIRTGVLSNGEYLRPDFEACGILTWPAMLREMGYHTCSIGKMHFYPWEASMGFDDRIICEDKRWLLVDDDYQKYLNRKGLRKLGGSEHIGYQENRGAVVHQHSYEDSWDGFVGNETVRYLREYSGDSPFAMMVGFPGPHCPYDPSPEYADLYSPDNMPEPYGIAPGEPAGFVENSVRGNLGSWNGVDYSEFTTKHKRKIRAHYSALVKQIDQKVGEIIAALKETGRYNNTVIIFCSDHGDYLGDHGMIGKGSFFESSTRVPLIVGNLGLETPHVHENPASIADITATLLRLGGCEIPSYMDSQPLADLAIEGAEARERVFGFVSDASMNYDGRWKLVRYSNGWSALFDIEEDPAEQHNRINDPECQEIRERLDRELVSQMLSSIYRANAEKQHKTDPFDTEFANGESGWQRLYPLPLQ</sequence>
<dbReference type="InterPro" id="IPR024607">
    <property type="entry name" value="Sulfatase_CS"/>
</dbReference>
<dbReference type="PANTHER" id="PTHR45953">
    <property type="entry name" value="IDURONATE 2-SULFATASE"/>
    <property type="match status" value="1"/>
</dbReference>
<evidence type="ECO:0000259" key="4">
    <source>
        <dbReference type="Pfam" id="PF00884"/>
    </source>
</evidence>
<gene>
    <name evidence="5" type="primary">betC_2</name>
    <name evidence="5" type="ORF">DF168_00728</name>
</gene>
<dbReference type="PANTHER" id="PTHR45953:SF1">
    <property type="entry name" value="IDURONATE 2-SULFATASE"/>
    <property type="match status" value="1"/>
</dbReference>
<dbReference type="EMBL" id="CP029803">
    <property type="protein sequence ID" value="AWT59538.1"/>
    <property type="molecule type" value="Genomic_DNA"/>
</dbReference>
<evidence type="ECO:0000313" key="5">
    <source>
        <dbReference type="EMBL" id="AWT59538.1"/>
    </source>
</evidence>
<dbReference type="KEGG" id="mtar:DF168_00728"/>
<dbReference type="GO" id="GO:0046872">
    <property type="term" value="F:metal ion binding"/>
    <property type="evidence" value="ECO:0007669"/>
    <property type="project" value="UniProtKB-KW"/>
</dbReference>
<keyword evidence="2" id="KW-0479">Metal-binding</keyword>
<proteinExistence type="inferred from homology"/>